<dbReference type="PANTHER" id="PTHR30273:SF2">
    <property type="entry name" value="PROTEIN FECR"/>
    <property type="match status" value="1"/>
</dbReference>
<dbReference type="EMBL" id="BAABEY010000031">
    <property type="protein sequence ID" value="GAA4444165.1"/>
    <property type="molecule type" value="Genomic_DNA"/>
</dbReference>
<reference evidence="5" key="1">
    <citation type="journal article" date="2019" name="Int. J. Syst. Evol. Microbiol.">
        <title>The Global Catalogue of Microorganisms (GCM) 10K type strain sequencing project: providing services to taxonomists for standard genome sequencing and annotation.</title>
        <authorList>
            <consortium name="The Broad Institute Genomics Platform"/>
            <consortium name="The Broad Institute Genome Sequencing Center for Infectious Disease"/>
            <person name="Wu L."/>
            <person name="Ma J."/>
        </authorList>
    </citation>
    <scope>NUCLEOTIDE SEQUENCE [LARGE SCALE GENOMIC DNA]</scope>
    <source>
        <strain evidence="5">JCM 31920</strain>
    </source>
</reference>
<dbReference type="Proteomes" id="UP001501508">
    <property type="component" value="Unassembled WGS sequence"/>
</dbReference>
<keyword evidence="1" id="KW-1133">Transmembrane helix</keyword>
<evidence type="ECO:0000313" key="4">
    <source>
        <dbReference type="EMBL" id="GAA4444165.1"/>
    </source>
</evidence>
<keyword evidence="1" id="KW-0812">Transmembrane</keyword>
<evidence type="ECO:0000259" key="3">
    <source>
        <dbReference type="Pfam" id="PF16344"/>
    </source>
</evidence>
<protein>
    <recommendedName>
        <fullName evidence="6">FecR family protein</fullName>
    </recommendedName>
</protein>
<dbReference type="Gene3D" id="2.60.120.1440">
    <property type="match status" value="1"/>
</dbReference>
<dbReference type="InterPro" id="IPR012373">
    <property type="entry name" value="Ferrdict_sens_TM"/>
</dbReference>
<feature type="domain" description="FecR protein" evidence="2">
    <location>
        <begin position="124"/>
        <end position="220"/>
    </location>
</feature>
<keyword evidence="5" id="KW-1185">Reference proteome</keyword>
<accession>A0ABP8M4W5</accession>
<dbReference type="PIRSF" id="PIRSF018266">
    <property type="entry name" value="FecR"/>
    <property type="match status" value="1"/>
</dbReference>
<sequence>MRTEINKELIFNHFARKTSPIQRKEIEKWLTEKVHEEQYYLWLEEWENIHPQYVAGTEDATGQFIDFLKTGHHPVKKATEKFFDAERNCRLRKKRNLFLTSAASVVLLAGLSAWLFSDRILFRTYRTAYSEVATYRLPDSTLVKLNTNSMLRVPRWGFGETRREVYLDGDASFKVTHTIDNKQFVVKTPRELEVVVLGTEFTMFARDQFSKVILKSGKVQLLYNEDRQSKEVTMKPGDLATFSKNNRLELKTTPYAQIYSEWEQRRFVFEETSLEEVVYLLQENYGLTFEMRGEDLGKRMLMGSFQAESVDELLQSIAELLDITVKRQGNHVLLTGS</sequence>
<dbReference type="Pfam" id="PF16344">
    <property type="entry name" value="FecR_C"/>
    <property type="match status" value="1"/>
</dbReference>
<feature type="transmembrane region" description="Helical" evidence="1">
    <location>
        <begin position="97"/>
        <end position="116"/>
    </location>
</feature>
<evidence type="ECO:0000256" key="1">
    <source>
        <dbReference type="SAM" id="Phobius"/>
    </source>
</evidence>
<dbReference type="InterPro" id="IPR006860">
    <property type="entry name" value="FecR"/>
</dbReference>
<comment type="caution">
    <text evidence="4">The sequence shown here is derived from an EMBL/GenBank/DDBJ whole genome shotgun (WGS) entry which is preliminary data.</text>
</comment>
<dbReference type="Gene3D" id="3.55.50.30">
    <property type="match status" value="1"/>
</dbReference>
<proteinExistence type="predicted"/>
<organism evidence="4 5">
    <name type="scientific">Ravibacter arvi</name>
    <dbReference type="NCBI Taxonomy" id="2051041"/>
    <lineage>
        <taxon>Bacteria</taxon>
        <taxon>Pseudomonadati</taxon>
        <taxon>Bacteroidota</taxon>
        <taxon>Cytophagia</taxon>
        <taxon>Cytophagales</taxon>
        <taxon>Spirosomataceae</taxon>
        <taxon>Ravibacter</taxon>
    </lineage>
</organism>
<dbReference type="Pfam" id="PF04773">
    <property type="entry name" value="FecR"/>
    <property type="match status" value="1"/>
</dbReference>
<dbReference type="PANTHER" id="PTHR30273">
    <property type="entry name" value="PERIPLASMIC SIGNAL SENSOR AND SIGMA FACTOR ACTIVATOR FECR-RELATED"/>
    <property type="match status" value="1"/>
</dbReference>
<name>A0ABP8M4W5_9BACT</name>
<gene>
    <name evidence="4" type="ORF">GCM10023091_33910</name>
</gene>
<evidence type="ECO:0000259" key="2">
    <source>
        <dbReference type="Pfam" id="PF04773"/>
    </source>
</evidence>
<feature type="domain" description="Protein FecR C-terminal" evidence="3">
    <location>
        <begin position="266"/>
        <end position="333"/>
    </location>
</feature>
<dbReference type="InterPro" id="IPR032508">
    <property type="entry name" value="FecR_C"/>
</dbReference>
<evidence type="ECO:0000313" key="5">
    <source>
        <dbReference type="Proteomes" id="UP001501508"/>
    </source>
</evidence>
<dbReference type="RefSeq" id="WP_345031371.1">
    <property type="nucleotide sequence ID" value="NZ_BAABEY010000031.1"/>
</dbReference>
<evidence type="ECO:0008006" key="6">
    <source>
        <dbReference type="Google" id="ProtNLM"/>
    </source>
</evidence>
<keyword evidence="1" id="KW-0472">Membrane</keyword>